<accession>A0ACB9E477</accession>
<organism evidence="1 2">
    <name type="scientific">Cichorium intybus</name>
    <name type="common">Chicory</name>
    <dbReference type="NCBI Taxonomy" id="13427"/>
    <lineage>
        <taxon>Eukaryota</taxon>
        <taxon>Viridiplantae</taxon>
        <taxon>Streptophyta</taxon>
        <taxon>Embryophyta</taxon>
        <taxon>Tracheophyta</taxon>
        <taxon>Spermatophyta</taxon>
        <taxon>Magnoliopsida</taxon>
        <taxon>eudicotyledons</taxon>
        <taxon>Gunneridae</taxon>
        <taxon>Pentapetalae</taxon>
        <taxon>asterids</taxon>
        <taxon>campanulids</taxon>
        <taxon>Asterales</taxon>
        <taxon>Asteraceae</taxon>
        <taxon>Cichorioideae</taxon>
        <taxon>Cichorieae</taxon>
        <taxon>Cichoriinae</taxon>
        <taxon>Cichorium</taxon>
    </lineage>
</organism>
<reference evidence="1 2" key="2">
    <citation type="journal article" date="2022" name="Mol. Ecol. Resour.">
        <title>The genomes of chicory, endive, great burdock and yacon provide insights into Asteraceae paleo-polyploidization history and plant inulin production.</title>
        <authorList>
            <person name="Fan W."/>
            <person name="Wang S."/>
            <person name="Wang H."/>
            <person name="Wang A."/>
            <person name="Jiang F."/>
            <person name="Liu H."/>
            <person name="Zhao H."/>
            <person name="Xu D."/>
            <person name="Zhang Y."/>
        </authorList>
    </citation>
    <scope>NUCLEOTIDE SEQUENCE [LARGE SCALE GENOMIC DNA]</scope>
    <source>
        <strain evidence="2">cv. Punajuju</strain>
        <tissue evidence="1">Leaves</tissue>
    </source>
</reference>
<evidence type="ECO:0000313" key="2">
    <source>
        <dbReference type="Proteomes" id="UP001055811"/>
    </source>
</evidence>
<gene>
    <name evidence="1" type="ORF">L2E82_25586</name>
</gene>
<name>A0ACB9E477_CICIN</name>
<evidence type="ECO:0000313" key="1">
    <source>
        <dbReference type="EMBL" id="KAI3753531.1"/>
    </source>
</evidence>
<dbReference type="EMBL" id="CM042012">
    <property type="protein sequence ID" value="KAI3753531.1"/>
    <property type="molecule type" value="Genomic_DNA"/>
</dbReference>
<comment type="caution">
    <text evidence="1">The sequence shown here is derived from an EMBL/GenBank/DDBJ whole genome shotgun (WGS) entry which is preliminary data.</text>
</comment>
<proteinExistence type="predicted"/>
<reference evidence="2" key="1">
    <citation type="journal article" date="2022" name="Mol. Ecol. Resour.">
        <title>The genomes of chicory, endive, great burdock and yacon provide insights into Asteraceae palaeo-polyploidization history and plant inulin production.</title>
        <authorList>
            <person name="Fan W."/>
            <person name="Wang S."/>
            <person name="Wang H."/>
            <person name="Wang A."/>
            <person name="Jiang F."/>
            <person name="Liu H."/>
            <person name="Zhao H."/>
            <person name="Xu D."/>
            <person name="Zhang Y."/>
        </authorList>
    </citation>
    <scope>NUCLEOTIDE SEQUENCE [LARGE SCALE GENOMIC DNA]</scope>
    <source>
        <strain evidence="2">cv. Punajuju</strain>
    </source>
</reference>
<protein>
    <submittedName>
        <fullName evidence="1">Uncharacterized protein</fullName>
    </submittedName>
</protein>
<keyword evidence="2" id="KW-1185">Reference proteome</keyword>
<sequence length="99" mass="11358">MALPSHMGGEVKLQADSLLIRLEEPPDVPYCVSVKFESCHMEEILAIDYRIIFVPCDFVHVSLFDLMLLLCVKVLFSDINAYEIHGHQKAGRRKQKEEL</sequence>
<dbReference type="Proteomes" id="UP001055811">
    <property type="component" value="Linkage Group LG04"/>
</dbReference>